<gene>
    <name evidence="8" type="ORF">H7C18_02690</name>
</gene>
<dbReference type="AlphaFoldDB" id="A0A7X0SGZ4"/>
<evidence type="ECO:0000256" key="6">
    <source>
        <dbReference type="SAM" id="MobiDB-lite"/>
    </source>
</evidence>
<evidence type="ECO:0000256" key="7">
    <source>
        <dbReference type="SAM" id="SignalP"/>
    </source>
</evidence>
<dbReference type="RefSeq" id="WP_185127469.1">
    <property type="nucleotide sequence ID" value="NZ_JACJVO010000003.1"/>
</dbReference>
<dbReference type="Gene3D" id="3.40.190.10">
    <property type="entry name" value="Periplasmic binding protein-like II"/>
    <property type="match status" value="2"/>
</dbReference>
<dbReference type="InterPro" id="IPR006059">
    <property type="entry name" value="SBP"/>
</dbReference>
<keyword evidence="5" id="KW-0449">Lipoprotein</keyword>
<reference evidence="8 9" key="1">
    <citation type="submission" date="2020-08" db="EMBL/GenBank/DDBJ databases">
        <title>Cohnella phylogeny.</title>
        <authorList>
            <person name="Dunlap C."/>
        </authorList>
    </citation>
    <scope>NUCLEOTIDE SEQUENCE [LARGE SCALE GENOMIC DNA]</scope>
    <source>
        <strain evidence="8 9">CBP 2801</strain>
    </source>
</reference>
<evidence type="ECO:0000256" key="5">
    <source>
        <dbReference type="ARBA" id="ARBA00023288"/>
    </source>
</evidence>
<evidence type="ECO:0000313" key="9">
    <source>
        <dbReference type="Proteomes" id="UP000564644"/>
    </source>
</evidence>
<keyword evidence="2 7" id="KW-0732">Signal</keyword>
<feature type="signal peptide" evidence="7">
    <location>
        <begin position="1"/>
        <end position="29"/>
    </location>
</feature>
<dbReference type="Proteomes" id="UP000564644">
    <property type="component" value="Unassembled WGS sequence"/>
</dbReference>
<dbReference type="PANTHER" id="PTHR43649:SF33">
    <property type="entry name" value="POLYGALACTURONAN_RHAMNOGALACTURONAN-BINDING PROTEIN YTCQ"/>
    <property type="match status" value="1"/>
</dbReference>
<keyword evidence="4" id="KW-0564">Palmitate</keyword>
<feature type="chain" id="PRO_5038556140" evidence="7">
    <location>
        <begin position="30"/>
        <end position="556"/>
    </location>
</feature>
<dbReference type="PANTHER" id="PTHR43649">
    <property type="entry name" value="ARABINOSE-BINDING PROTEIN-RELATED"/>
    <property type="match status" value="1"/>
</dbReference>
<evidence type="ECO:0000313" key="8">
    <source>
        <dbReference type="EMBL" id="MBB6729792.1"/>
    </source>
</evidence>
<evidence type="ECO:0000256" key="2">
    <source>
        <dbReference type="ARBA" id="ARBA00022729"/>
    </source>
</evidence>
<organism evidence="8 9">
    <name type="scientific">Cohnella zeiphila</name>
    <dbReference type="NCBI Taxonomy" id="2761120"/>
    <lineage>
        <taxon>Bacteria</taxon>
        <taxon>Bacillati</taxon>
        <taxon>Bacillota</taxon>
        <taxon>Bacilli</taxon>
        <taxon>Bacillales</taxon>
        <taxon>Paenibacillaceae</taxon>
        <taxon>Cohnella</taxon>
    </lineage>
</organism>
<sequence length="556" mass="61150">MRRSKWTSAFLCTALAGFMLAACSNSDNAGNGGAATTEPSTDADQGEAVESGPATAGLPISQGDLTLKFFIDLDSKVGATMKSYNEIAAFQEMEKRTGIHIDFQHPPVGQTTDQLNLMRASNSLPDIVFYNWPSIPGGAAKAIADKSILKLNDLVDKYAPNFKKILETNEEVRKMATLNDGTIYMFPVLWIDPAVRVNYGFQIRKDWLDKLGLKVPETIDEWYTTLKAFREKDPNGNGDPTDEIPFVSSAGDFRNFSGAWGINASTGFYQQDGKIKYSAMEPAYKDFLETMAKWYKEGLIDPEYASTDGKMKDSKITSDKGGAFIGSLSANMGRYLGLAQPNIEGFDLIGAPAPIGPAGKPYTNTNNFIKSVPGPGAAISMNNKHPEETVKWLDYLYGPEGIKLINWGIEGESYVMKDGKPQFTDIVTHNPDGLPMDQAVTRYALPHVAMPTVRVKDANWAITTTLPQQIDAVGTWEQSDTSLLLPLISPDEKDSARLASIMNEVQTYEDEMINKIVMGIEPVSKYEEGVETLKRMGIEEAIGIMQDALDQYNQKK</sequence>
<evidence type="ECO:0000256" key="1">
    <source>
        <dbReference type="ARBA" id="ARBA00022475"/>
    </source>
</evidence>
<protein>
    <submittedName>
        <fullName evidence="8">Extracellular solute-binding protein</fullName>
    </submittedName>
</protein>
<dbReference type="SUPFAM" id="SSF53850">
    <property type="entry name" value="Periplasmic binding protein-like II"/>
    <property type="match status" value="1"/>
</dbReference>
<dbReference type="Pfam" id="PF01547">
    <property type="entry name" value="SBP_bac_1"/>
    <property type="match status" value="1"/>
</dbReference>
<dbReference type="PROSITE" id="PS51257">
    <property type="entry name" value="PROKAR_LIPOPROTEIN"/>
    <property type="match status" value="1"/>
</dbReference>
<feature type="region of interest" description="Disordered" evidence="6">
    <location>
        <begin position="29"/>
        <end position="57"/>
    </location>
</feature>
<proteinExistence type="predicted"/>
<name>A0A7X0SGZ4_9BACL</name>
<dbReference type="InterPro" id="IPR050490">
    <property type="entry name" value="Bact_solute-bd_prot1"/>
</dbReference>
<accession>A0A7X0SGZ4</accession>
<dbReference type="EMBL" id="JACJVO010000003">
    <property type="protein sequence ID" value="MBB6729792.1"/>
    <property type="molecule type" value="Genomic_DNA"/>
</dbReference>
<keyword evidence="3" id="KW-0472">Membrane</keyword>
<keyword evidence="1" id="KW-1003">Cell membrane</keyword>
<comment type="caution">
    <text evidence="8">The sequence shown here is derived from an EMBL/GenBank/DDBJ whole genome shotgun (WGS) entry which is preliminary data.</text>
</comment>
<evidence type="ECO:0000256" key="3">
    <source>
        <dbReference type="ARBA" id="ARBA00023136"/>
    </source>
</evidence>
<evidence type="ECO:0000256" key="4">
    <source>
        <dbReference type="ARBA" id="ARBA00023139"/>
    </source>
</evidence>
<keyword evidence="9" id="KW-1185">Reference proteome</keyword>